<dbReference type="AlphaFoldDB" id="A0A161JWB5"/>
<dbReference type="Proteomes" id="UP000217676">
    <property type="component" value="Chromosome"/>
</dbReference>
<proteinExistence type="predicted"/>
<evidence type="ECO:0000256" key="1">
    <source>
        <dbReference type="SAM" id="MobiDB-lite"/>
    </source>
</evidence>
<feature type="compositionally biased region" description="Pro residues" evidence="1">
    <location>
        <begin position="157"/>
        <end position="167"/>
    </location>
</feature>
<feature type="region of interest" description="Disordered" evidence="1">
    <location>
        <begin position="36"/>
        <end position="167"/>
    </location>
</feature>
<evidence type="ECO:0000313" key="2">
    <source>
        <dbReference type="EMBL" id="BAU84752.1"/>
    </source>
</evidence>
<keyword evidence="3" id="KW-1185">Reference proteome</keyword>
<sequence>MAQSTPSAPITCVAKVTLPERVAVPPVLRKVTVTFSHQRRSAADRTGAESVSAAGVGGPVGPGVVVGEGGAGVPGSPGASGPFGPPCASGASHPPDAPGAAPAPGVRGEVDGSAVAAPPPFGSAEGDGDGNREGGGEERSGPSGTIVTEPDGGTAPLGPPAPAPTAA</sequence>
<feature type="compositionally biased region" description="Gly residues" evidence="1">
    <location>
        <begin position="55"/>
        <end position="75"/>
    </location>
</feature>
<organism evidence="2 3">
    <name type="scientific">Streptomyces laurentii</name>
    <dbReference type="NCBI Taxonomy" id="39478"/>
    <lineage>
        <taxon>Bacteria</taxon>
        <taxon>Bacillati</taxon>
        <taxon>Actinomycetota</taxon>
        <taxon>Actinomycetes</taxon>
        <taxon>Kitasatosporales</taxon>
        <taxon>Streptomycetaceae</taxon>
        <taxon>Streptomyces</taxon>
    </lineage>
</organism>
<dbReference type="KEGG" id="slau:SLA_3850"/>
<feature type="compositionally biased region" description="Low complexity" evidence="1">
    <location>
        <begin position="76"/>
        <end position="105"/>
    </location>
</feature>
<name>A0A161JWB5_STRLU</name>
<evidence type="ECO:0000313" key="3">
    <source>
        <dbReference type="Proteomes" id="UP000217676"/>
    </source>
</evidence>
<dbReference type="EMBL" id="AP017424">
    <property type="protein sequence ID" value="BAU84752.1"/>
    <property type="molecule type" value="Genomic_DNA"/>
</dbReference>
<protein>
    <submittedName>
        <fullName evidence="2">Uncharacterized protein</fullName>
    </submittedName>
</protein>
<reference evidence="2 3" key="1">
    <citation type="journal article" date="2016" name="Genome Announc.">
        <title>Complete Genome Sequence of Thiostrepton-Producing Streptomyces laurentii ATCC 31255.</title>
        <authorList>
            <person name="Doi K."/>
            <person name="Fujino Y."/>
            <person name="Nagayoshi Y."/>
            <person name="Ohshima T."/>
            <person name="Ogata S."/>
        </authorList>
    </citation>
    <scope>NUCLEOTIDE SEQUENCE [LARGE SCALE GENOMIC DNA]</scope>
    <source>
        <strain evidence="2 3">ATCC 31255</strain>
    </source>
</reference>
<feature type="compositionally biased region" description="Basic and acidic residues" evidence="1">
    <location>
        <begin position="129"/>
        <end position="140"/>
    </location>
</feature>
<accession>A0A161JWB5</accession>
<gene>
    <name evidence="2" type="ORF">SLA_3850</name>
</gene>